<evidence type="ECO:0000313" key="5">
    <source>
        <dbReference type="Proteomes" id="UP001187471"/>
    </source>
</evidence>
<evidence type="ECO:0000256" key="2">
    <source>
        <dbReference type="SAM" id="Phobius"/>
    </source>
</evidence>
<dbReference type="InterPro" id="IPR044690">
    <property type="entry name" value="CAS_plant"/>
</dbReference>
<reference evidence="4" key="1">
    <citation type="submission" date="2022-12" db="EMBL/GenBank/DDBJ databases">
        <title>Draft genome assemblies for two species of Escallonia (Escalloniales).</title>
        <authorList>
            <person name="Chanderbali A."/>
            <person name="Dervinis C."/>
            <person name="Anghel I."/>
            <person name="Soltis D."/>
            <person name="Soltis P."/>
            <person name="Zapata F."/>
        </authorList>
    </citation>
    <scope>NUCLEOTIDE SEQUENCE</scope>
    <source>
        <strain evidence="4">UCBG92.1500</strain>
        <tissue evidence="4">Leaf</tissue>
    </source>
</reference>
<dbReference type="SUPFAM" id="SSF52821">
    <property type="entry name" value="Rhodanese/Cell cycle control phosphatase"/>
    <property type="match status" value="1"/>
</dbReference>
<evidence type="ECO:0000259" key="3">
    <source>
        <dbReference type="PROSITE" id="PS50206"/>
    </source>
</evidence>
<dbReference type="PANTHER" id="PTHR34209">
    <property type="entry name" value="RHODANESE/CELL CYCLE CONTROL PHOSPHATASE SUPERFAMILY PROTEIN"/>
    <property type="match status" value="1"/>
</dbReference>
<name>A0AA88UWH7_9ASTE</name>
<gene>
    <name evidence="4" type="ORF">RJ640_003635</name>
</gene>
<keyword evidence="2" id="KW-0812">Transmembrane</keyword>
<dbReference type="Gene3D" id="3.40.250.10">
    <property type="entry name" value="Rhodanese-like domain"/>
    <property type="match status" value="1"/>
</dbReference>
<dbReference type="Proteomes" id="UP001187471">
    <property type="component" value="Unassembled WGS sequence"/>
</dbReference>
<organism evidence="4 5">
    <name type="scientific">Escallonia rubra</name>
    <dbReference type="NCBI Taxonomy" id="112253"/>
    <lineage>
        <taxon>Eukaryota</taxon>
        <taxon>Viridiplantae</taxon>
        <taxon>Streptophyta</taxon>
        <taxon>Embryophyta</taxon>
        <taxon>Tracheophyta</taxon>
        <taxon>Spermatophyta</taxon>
        <taxon>Magnoliopsida</taxon>
        <taxon>eudicotyledons</taxon>
        <taxon>Gunneridae</taxon>
        <taxon>Pentapetalae</taxon>
        <taxon>asterids</taxon>
        <taxon>campanulids</taxon>
        <taxon>Escalloniales</taxon>
        <taxon>Escalloniaceae</taxon>
        <taxon>Escallonia</taxon>
    </lineage>
</organism>
<keyword evidence="2" id="KW-1133">Transmembrane helix</keyword>
<dbReference type="InterPro" id="IPR001763">
    <property type="entry name" value="Rhodanese-like_dom"/>
</dbReference>
<keyword evidence="5" id="KW-1185">Reference proteome</keyword>
<protein>
    <recommendedName>
        <fullName evidence="3">Rhodanese domain-containing protein</fullName>
    </recommendedName>
</protein>
<dbReference type="AlphaFoldDB" id="A0AA88UWH7"/>
<evidence type="ECO:0000256" key="1">
    <source>
        <dbReference type="SAM" id="MobiDB-lite"/>
    </source>
</evidence>
<dbReference type="GO" id="GO:0009704">
    <property type="term" value="P:de-etiolation"/>
    <property type="evidence" value="ECO:0007669"/>
    <property type="project" value="InterPro"/>
</dbReference>
<feature type="region of interest" description="Disordered" evidence="1">
    <location>
        <begin position="286"/>
        <end position="337"/>
    </location>
</feature>
<feature type="non-terminal residue" evidence="4">
    <location>
        <position position="337"/>
    </location>
</feature>
<dbReference type="PROSITE" id="PS50206">
    <property type="entry name" value="RHODANESE_3"/>
    <property type="match status" value="1"/>
</dbReference>
<dbReference type="PANTHER" id="PTHR34209:SF3">
    <property type="entry name" value="RHODANESE_CELL CYCLE CONTROL PHOSPHATASE SUPERFAMILY PROTEIN"/>
    <property type="match status" value="1"/>
</dbReference>
<sequence length="337" mass="37176">GLERSLGLEPSDPVVPFVLFLGTSGLFWASYWVLTYSGYAGNLPPKVSLEFLTGKENAEFRERDGIPDLRRAARSRYTSVDGSVRKLLKSGKGLDETLIAAVIRNLKVVQDRSEVIVMDTDGTRSKGIARSLRKLGRPYLVQGGFRSWVKEGLRIKELRTETTLTILNEDVEAILEEVKPTPLKVLGFGVVRLILLLRYLLLMKMHESSLARMISSLKDGSADTEWEKTLQLVGIVGLGLTMYLRVASYEDSEDLKQDVRLLLVPAKLGGQAISWAAGKLETNRIGLPTSPSSSDVQSRVLQAAAKHESQPSDSEETPDRPSEPTAPIRENVDLSEA</sequence>
<evidence type="ECO:0000313" key="4">
    <source>
        <dbReference type="EMBL" id="KAK2994112.1"/>
    </source>
</evidence>
<dbReference type="GO" id="GO:0090333">
    <property type="term" value="P:regulation of stomatal closure"/>
    <property type="evidence" value="ECO:0007669"/>
    <property type="project" value="InterPro"/>
</dbReference>
<dbReference type="GO" id="GO:0071277">
    <property type="term" value="P:cellular response to calcium ion"/>
    <property type="evidence" value="ECO:0007669"/>
    <property type="project" value="InterPro"/>
</dbReference>
<keyword evidence="2" id="KW-0472">Membrane</keyword>
<feature type="transmembrane region" description="Helical" evidence="2">
    <location>
        <begin position="14"/>
        <end position="34"/>
    </location>
</feature>
<feature type="compositionally biased region" description="Polar residues" evidence="1">
    <location>
        <begin position="289"/>
        <end position="300"/>
    </location>
</feature>
<dbReference type="EMBL" id="JAVXUO010000241">
    <property type="protein sequence ID" value="KAK2994112.1"/>
    <property type="molecule type" value="Genomic_DNA"/>
</dbReference>
<accession>A0AA88UWH7</accession>
<dbReference type="InterPro" id="IPR036873">
    <property type="entry name" value="Rhodanese-like_dom_sf"/>
</dbReference>
<comment type="caution">
    <text evidence="4">The sequence shown here is derived from an EMBL/GenBank/DDBJ whole genome shotgun (WGS) entry which is preliminary data.</text>
</comment>
<feature type="domain" description="Rhodanese" evidence="3">
    <location>
        <begin position="94"/>
        <end position="157"/>
    </location>
</feature>
<proteinExistence type="predicted"/>